<proteinExistence type="predicted"/>
<dbReference type="KEGG" id="amn:RAM_33720"/>
<evidence type="ECO:0000313" key="2">
    <source>
        <dbReference type="Proteomes" id="UP000006138"/>
    </source>
</evidence>
<protein>
    <submittedName>
        <fullName evidence="1">Uncharacterized protein</fullName>
    </submittedName>
</protein>
<dbReference type="AlphaFoldDB" id="A0A9R0P2Z1"/>
<keyword evidence="2" id="KW-1185">Reference proteome</keyword>
<dbReference type="EMBL" id="CP002896">
    <property type="protein sequence ID" value="AEK45217.1"/>
    <property type="molecule type" value="Genomic_DNA"/>
</dbReference>
<sequence length="49" mass="5001">MPSSTTACTTADSAKPRIRAHRISQNIEPVIAGASPIATHIAGSVSGNR</sequence>
<accession>A0A9R0P2Z1</accession>
<dbReference type="Proteomes" id="UP000006138">
    <property type="component" value="Chromosome"/>
</dbReference>
<reference evidence="1 2" key="1">
    <citation type="journal article" date="2011" name="J. Bacteriol.">
        <title>Whole genome sequence of the rifamycin B-producing strain Amycolatopsis mediterranei S699.</title>
        <authorList>
            <person name="Verma M."/>
            <person name="Kaur J."/>
            <person name="Kumar M."/>
            <person name="Kumari K."/>
            <person name="Saxena A."/>
            <person name="Anand S."/>
            <person name="Nigam A."/>
            <person name="Ravi V."/>
            <person name="Raghuvanshi S."/>
            <person name="Khurana P."/>
            <person name="Tyagi A.K."/>
            <person name="Khurana J.P."/>
            <person name="Lal R."/>
        </authorList>
    </citation>
    <scope>NUCLEOTIDE SEQUENCE [LARGE SCALE GENOMIC DNA]</scope>
    <source>
        <strain evidence="1 2">S699</strain>
    </source>
</reference>
<organism evidence="1 2">
    <name type="scientific">Amycolatopsis mediterranei (strain S699)</name>
    <name type="common">Nocardia mediterranei</name>
    <dbReference type="NCBI Taxonomy" id="713604"/>
    <lineage>
        <taxon>Bacteria</taxon>
        <taxon>Bacillati</taxon>
        <taxon>Actinomycetota</taxon>
        <taxon>Actinomycetes</taxon>
        <taxon>Pseudonocardiales</taxon>
        <taxon>Pseudonocardiaceae</taxon>
        <taxon>Amycolatopsis</taxon>
    </lineage>
</organism>
<gene>
    <name evidence="1" type="ordered locus">RAM_33720</name>
</gene>
<evidence type="ECO:0000313" key="1">
    <source>
        <dbReference type="EMBL" id="AEK45217.1"/>
    </source>
</evidence>
<name>A0A9R0P2Z1_AMYMS</name>